<dbReference type="CDD" id="cd06558">
    <property type="entry name" value="crotonase-like"/>
    <property type="match status" value="1"/>
</dbReference>
<dbReference type="SUPFAM" id="SSF52096">
    <property type="entry name" value="ClpP/crotonase"/>
    <property type="match status" value="1"/>
</dbReference>
<dbReference type="InterPro" id="IPR001753">
    <property type="entry name" value="Enoyl-CoA_hydra/iso"/>
</dbReference>
<keyword evidence="2" id="KW-0456">Lyase</keyword>
<evidence type="ECO:0000256" key="3">
    <source>
        <dbReference type="RuleBase" id="RU003707"/>
    </source>
</evidence>
<dbReference type="EMBL" id="AP025592">
    <property type="protein sequence ID" value="BDG10327.1"/>
    <property type="molecule type" value="Genomic_DNA"/>
</dbReference>
<dbReference type="InterPro" id="IPR018376">
    <property type="entry name" value="Enoyl-CoA_hyd/isom_CS"/>
</dbReference>
<reference evidence="5" key="1">
    <citation type="journal article" date="2022" name="Int. J. Syst. Evol. Microbiol.">
        <title>Anaeromyxobacter oryzae sp. nov., Anaeromyxobacter diazotrophicus sp. nov. and Anaeromyxobacter paludicola sp. nov., isolated from paddy soils.</title>
        <authorList>
            <person name="Itoh H."/>
            <person name="Xu Z."/>
            <person name="Mise K."/>
            <person name="Masuda Y."/>
            <person name="Ushijima N."/>
            <person name="Hayakawa C."/>
            <person name="Shiratori Y."/>
            <person name="Senoo K."/>
        </authorList>
    </citation>
    <scope>NUCLEOTIDE SEQUENCE [LARGE SCALE GENOMIC DNA]</scope>
    <source>
        <strain evidence="5">Red630</strain>
    </source>
</reference>
<dbReference type="Proteomes" id="UP001162734">
    <property type="component" value="Chromosome"/>
</dbReference>
<organism evidence="4 5">
    <name type="scientific">Anaeromyxobacter paludicola</name>
    <dbReference type="NCBI Taxonomy" id="2918171"/>
    <lineage>
        <taxon>Bacteria</taxon>
        <taxon>Pseudomonadati</taxon>
        <taxon>Myxococcota</taxon>
        <taxon>Myxococcia</taxon>
        <taxon>Myxococcales</taxon>
        <taxon>Cystobacterineae</taxon>
        <taxon>Anaeromyxobacteraceae</taxon>
        <taxon>Anaeromyxobacter</taxon>
    </lineage>
</organism>
<protein>
    <submittedName>
        <fullName evidence="4">Enoyl-CoA hydratase</fullName>
    </submittedName>
</protein>
<accession>A0ABM7XET3</accession>
<sequence>MGAVAWADRGLVRLVTLANPSKRNALDFEGLLELEEACLAAARDRVRCLVFRGAGDRAFSAGFDIGALPRSGGAGERPDEAVERAMEAVEAVPCPTIAFVNGAAYGAGAELAVTCDLRVAAPGASLGMPPARLGVVYSAAGLRRFLSLLGPARTRELFFTARPVGAEEALSLGLVDRVVAAADAEAAALALAEEIAGNAPLAVQGMKRILRLLESAHERGLTDGEREEVSDLRRRAFESADLAEGRAAFLEKRPPRFTGA</sequence>
<keyword evidence="5" id="KW-1185">Reference proteome</keyword>
<evidence type="ECO:0000313" key="4">
    <source>
        <dbReference type="EMBL" id="BDG10327.1"/>
    </source>
</evidence>
<dbReference type="PANTHER" id="PTHR11941">
    <property type="entry name" value="ENOYL-COA HYDRATASE-RELATED"/>
    <property type="match status" value="1"/>
</dbReference>
<dbReference type="Gene3D" id="1.10.12.10">
    <property type="entry name" value="Lyase 2-enoyl-coa Hydratase, Chain A, domain 2"/>
    <property type="match status" value="1"/>
</dbReference>
<name>A0ABM7XET3_9BACT</name>
<evidence type="ECO:0000256" key="1">
    <source>
        <dbReference type="ARBA" id="ARBA00005254"/>
    </source>
</evidence>
<dbReference type="RefSeq" id="WP_248342771.1">
    <property type="nucleotide sequence ID" value="NZ_AP025592.1"/>
</dbReference>
<comment type="similarity">
    <text evidence="1 3">Belongs to the enoyl-CoA hydratase/isomerase family.</text>
</comment>
<dbReference type="Gene3D" id="3.90.226.10">
    <property type="entry name" value="2-enoyl-CoA Hydratase, Chain A, domain 1"/>
    <property type="match status" value="1"/>
</dbReference>
<dbReference type="InterPro" id="IPR014748">
    <property type="entry name" value="Enoyl-CoA_hydra_C"/>
</dbReference>
<gene>
    <name evidence="4" type="primary">crt</name>
    <name evidence="4" type="ORF">AMPC_34400</name>
</gene>
<dbReference type="InterPro" id="IPR029045">
    <property type="entry name" value="ClpP/crotonase-like_dom_sf"/>
</dbReference>
<evidence type="ECO:0000256" key="2">
    <source>
        <dbReference type="ARBA" id="ARBA00023239"/>
    </source>
</evidence>
<evidence type="ECO:0000313" key="5">
    <source>
        <dbReference type="Proteomes" id="UP001162734"/>
    </source>
</evidence>
<proteinExistence type="inferred from homology"/>
<dbReference type="PROSITE" id="PS00166">
    <property type="entry name" value="ENOYL_COA_HYDRATASE"/>
    <property type="match status" value="1"/>
</dbReference>
<dbReference type="PANTHER" id="PTHR11941:SF54">
    <property type="entry name" value="ENOYL-COA HYDRATASE, MITOCHONDRIAL"/>
    <property type="match status" value="1"/>
</dbReference>
<dbReference type="Pfam" id="PF00378">
    <property type="entry name" value="ECH_1"/>
    <property type="match status" value="1"/>
</dbReference>